<dbReference type="GO" id="GO:0015628">
    <property type="term" value="P:protein secretion by the type II secretion system"/>
    <property type="evidence" value="ECO:0007669"/>
    <property type="project" value="InterPro"/>
</dbReference>
<evidence type="ECO:0000259" key="11">
    <source>
        <dbReference type="Pfam" id="PF08334"/>
    </source>
</evidence>
<dbReference type="InterPro" id="IPR012902">
    <property type="entry name" value="N_methyl_site"/>
</dbReference>
<evidence type="ECO:0000256" key="8">
    <source>
        <dbReference type="ARBA" id="ARBA00022989"/>
    </source>
</evidence>
<feature type="domain" description="Type II secretion system protein GspG C-terminal" evidence="11">
    <location>
        <begin position="43"/>
        <end position="143"/>
    </location>
</feature>
<evidence type="ECO:0000256" key="3">
    <source>
        <dbReference type="ARBA" id="ARBA00020042"/>
    </source>
</evidence>
<keyword evidence="9 10" id="KW-0472">Membrane</keyword>
<evidence type="ECO:0000313" key="13">
    <source>
        <dbReference type="Proteomes" id="UP000192491"/>
    </source>
</evidence>
<keyword evidence="4" id="KW-1003">Cell membrane</keyword>
<dbReference type="Pfam" id="PF08334">
    <property type="entry name" value="T2SSG"/>
    <property type="match status" value="1"/>
</dbReference>
<evidence type="ECO:0000256" key="6">
    <source>
        <dbReference type="ARBA" id="ARBA00022519"/>
    </source>
</evidence>
<dbReference type="NCBIfam" id="TIGR01710">
    <property type="entry name" value="typeII_sec_gspG"/>
    <property type="match status" value="1"/>
</dbReference>
<dbReference type="GO" id="GO:0015627">
    <property type="term" value="C:type II protein secretion system complex"/>
    <property type="evidence" value="ECO:0007669"/>
    <property type="project" value="InterPro"/>
</dbReference>
<comment type="subcellular location">
    <subcellularLocation>
        <location evidence="1">Cell inner membrane</location>
        <topology evidence="1">Single-pass membrane protein</topology>
    </subcellularLocation>
</comment>
<evidence type="ECO:0000256" key="1">
    <source>
        <dbReference type="ARBA" id="ARBA00004377"/>
    </source>
</evidence>
<evidence type="ECO:0000256" key="9">
    <source>
        <dbReference type="ARBA" id="ARBA00023136"/>
    </source>
</evidence>
<keyword evidence="8 10" id="KW-1133">Transmembrane helix</keyword>
<keyword evidence="7 10" id="KW-0812">Transmembrane</keyword>
<sequence length="147" mass="16486">MSCMGHTLSAVRRPREQGFSLTELLIVIMIMGLLIGFTLSQMDIFDKAKVQNAETQLNQIKIHLEMYRTDNGSFPPSGALSALVSNPGAEVAPRWKPYMKELPKDPWGNDYRYLNPGTHGKEVDVYSVGADKLEGTDDDIGSWRLER</sequence>
<evidence type="ECO:0000256" key="4">
    <source>
        <dbReference type="ARBA" id="ARBA00022475"/>
    </source>
</evidence>
<dbReference type="PANTHER" id="PTHR30093">
    <property type="entry name" value="GENERAL SECRETION PATHWAY PROTEIN G"/>
    <property type="match status" value="1"/>
</dbReference>
<dbReference type="SUPFAM" id="SSF54523">
    <property type="entry name" value="Pili subunits"/>
    <property type="match status" value="1"/>
</dbReference>
<dbReference type="InterPro" id="IPR010054">
    <property type="entry name" value="Type2_sec_GspG"/>
</dbReference>
<accession>A0A1Y1QMG5</accession>
<dbReference type="InterPro" id="IPR045584">
    <property type="entry name" value="Pilin-like"/>
</dbReference>
<proteinExistence type="inferred from homology"/>
<dbReference type="Pfam" id="PF07963">
    <property type="entry name" value="N_methyl"/>
    <property type="match status" value="1"/>
</dbReference>
<dbReference type="EMBL" id="MTEJ01000148">
    <property type="protein sequence ID" value="OQX09270.1"/>
    <property type="molecule type" value="Genomic_DNA"/>
</dbReference>
<gene>
    <name evidence="12" type="ORF">BWK73_23255</name>
</gene>
<evidence type="ECO:0000256" key="2">
    <source>
        <dbReference type="ARBA" id="ARBA00009984"/>
    </source>
</evidence>
<dbReference type="PANTHER" id="PTHR30093:SF44">
    <property type="entry name" value="TYPE II SECRETION SYSTEM CORE PROTEIN G"/>
    <property type="match status" value="1"/>
</dbReference>
<keyword evidence="5" id="KW-0488">Methylation</keyword>
<comment type="similarity">
    <text evidence="2">Belongs to the GSP G family.</text>
</comment>
<evidence type="ECO:0000256" key="10">
    <source>
        <dbReference type="SAM" id="Phobius"/>
    </source>
</evidence>
<keyword evidence="6" id="KW-0997">Cell inner membrane</keyword>
<feature type="transmembrane region" description="Helical" evidence="10">
    <location>
        <begin position="21"/>
        <end position="39"/>
    </location>
</feature>
<dbReference type="AlphaFoldDB" id="A0A1Y1QMG5"/>
<dbReference type="InterPro" id="IPR013545">
    <property type="entry name" value="T2SS_protein-GspG_C"/>
</dbReference>
<dbReference type="Gene3D" id="3.30.700.10">
    <property type="entry name" value="Glycoprotein, Type 4 Pilin"/>
    <property type="match status" value="1"/>
</dbReference>
<evidence type="ECO:0000313" key="12">
    <source>
        <dbReference type="EMBL" id="OQX09270.1"/>
    </source>
</evidence>
<dbReference type="PRINTS" id="PR00813">
    <property type="entry name" value="BCTERIALGSPG"/>
</dbReference>
<evidence type="ECO:0000256" key="7">
    <source>
        <dbReference type="ARBA" id="ARBA00022692"/>
    </source>
</evidence>
<dbReference type="Proteomes" id="UP000192491">
    <property type="component" value="Unassembled WGS sequence"/>
</dbReference>
<dbReference type="GO" id="GO:0005886">
    <property type="term" value="C:plasma membrane"/>
    <property type="evidence" value="ECO:0007669"/>
    <property type="project" value="UniProtKB-SubCell"/>
</dbReference>
<dbReference type="NCBIfam" id="TIGR02532">
    <property type="entry name" value="IV_pilin_GFxxxE"/>
    <property type="match status" value="1"/>
</dbReference>
<name>A0A1Y1QMG5_9GAMM</name>
<protein>
    <recommendedName>
        <fullName evidence="3">Type II secretion system core protein G</fullName>
    </recommendedName>
</protein>
<organism evidence="12 13">
    <name type="scientific">Thiothrix lacustris</name>
    <dbReference type="NCBI Taxonomy" id="525917"/>
    <lineage>
        <taxon>Bacteria</taxon>
        <taxon>Pseudomonadati</taxon>
        <taxon>Pseudomonadota</taxon>
        <taxon>Gammaproteobacteria</taxon>
        <taxon>Thiotrichales</taxon>
        <taxon>Thiotrichaceae</taxon>
        <taxon>Thiothrix</taxon>
    </lineage>
</organism>
<evidence type="ECO:0000256" key="5">
    <source>
        <dbReference type="ARBA" id="ARBA00022481"/>
    </source>
</evidence>
<dbReference type="InterPro" id="IPR000983">
    <property type="entry name" value="Bac_GSPG_pilin"/>
</dbReference>
<comment type="caution">
    <text evidence="12">The sequence shown here is derived from an EMBL/GenBank/DDBJ whole genome shotgun (WGS) entry which is preliminary data.</text>
</comment>
<reference evidence="12 13" key="1">
    <citation type="submission" date="2017-01" db="EMBL/GenBank/DDBJ databases">
        <title>Novel large sulfur bacteria in the metagenomes of groundwater-fed chemosynthetic microbial mats in the Lake Huron basin.</title>
        <authorList>
            <person name="Sharrar A.M."/>
            <person name="Flood B.E."/>
            <person name="Bailey J.V."/>
            <person name="Jones D.S."/>
            <person name="Biddanda B."/>
            <person name="Ruberg S.A."/>
            <person name="Marcus D.N."/>
            <person name="Dick G.J."/>
        </authorList>
    </citation>
    <scope>NUCLEOTIDE SEQUENCE [LARGE SCALE GENOMIC DNA]</scope>
    <source>
        <strain evidence="12">A8</strain>
    </source>
</reference>